<comment type="caution">
    <text evidence="12">The sequence shown here is derived from an EMBL/GenBank/DDBJ whole genome shotgun (WGS) entry which is preliminary data.</text>
</comment>
<dbReference type="InterPro" id="IPR005841">
    <property type="entry name" value="Alpha-D-phosphohexomutase_SF"/>
</dbReference>
<dbReference type="PANTHER" id="PTHR43771">
    <property type="entry name" value="PHOSPHOMANNOMUTASE"/>
    <property type="match status" value="1"/>
</dbReference>
<keyword evidence="6" id="KW-0413">Isomerase</keyword>
<dbReference type="Pfam" id="PF02880">
    <property type="entry name" value="PGM_PMM_III"/>
    <property type="match status" value="1"/>
</dbReference>
<evidence type="ECO:0000259" key="10">
    <source>
        <dbReference type="Pfam" id="PF02879"/>
    </source>
</evidence>
<dbReference type="InterPro" id="IPR005845">
    <property type="entry name" value="A-D-PHexomutase_a/b/a-II"/>
</dbReference>
<dbReference type="Gene3D" id="3.40.120.10">
    <property type="entry name" value="Alpha-D-Glucose-1,6-Bisphosphate, subunit A, domain 3"/>
    <property type="match status" value="3"/>
</dbReference>
<organism evidence="12 13">
    <name type="scientific">Anaerosporomusa subterranea</name>
    <dbReference type="NCBI Taxonomy" id="1794912"/>
    <lineage>
        <taxon>Bacteria</taxon>
        <taxon>Bacillati</taxon>
        <taxon>Bacillota</taxon>
        <taxon>Negativicutes</taxon>
        <taxon>Acetonemataceae</taxon>
        <taxon>Anaerosporomusa</taxon>
    </lineage>
</organism>
<dbReference type="RefSeq" id="WP_066236685.1">
    <property type="nucleotide sequence ID" value="NZ_LSGP01000001.1"/>
</dbReference>
<evidence type="ECO:0000256" key="5">
    <source>
        <dbReference type="ARBA" id="ARBA00022842"/>
    </source>
</evidence>
<gene>
    <name evidence="12" type="ORF">AXX12_00475</name>
</gene>
<dbReference type="CDD" id="cd03089">
    <property type="entry name" value="PMM_PGM"/>
    <property type="match status" value="1"/>
</dbReference>
<keyword evidence="4 7" id="KW-0479">Metal-binding</keyword>
<evidence type="ECO:0000313" key="13">
    <source>
        <dbReference type="Proteomes" id="UP000076268"/>
    </source>
</evidence>
<dbReference type="STRING" id="1794912.AXX12_00475"/>
<keyword evidence="3" id="KW-0597">Phosphoprotein</keyword>
<comment type="similarity">
    <text evidence="2 7">Belongs to the phosphohexose mutase family.</text>
</comment>
<dbReference type="SUPFAM" id="SSF55957">
    <property type="entry name" value="Phosphoglucomutase, C-terminal domain"/>
    <property type="match status" value="1"/>
</dbReference>
<evidence type="ECO:0000256" key="7">
    <source>
        <dbReference type="RuleBase" id="RU004326"/>
    </source>
</evidence>
<dbReference type="InterPro" id="IPR036900">
    <property type="entry name" value="A-D-PHexomutase_C_sf"/>
</dbReference>
<dbReference type="Pfam" id="PF00408">
    <property type="entry name" value="PGM_PMM_IV"/>
    <property type="match status" value="1"/>
</dbReference>
<protein>
    <submittedName>
        <fullName evidence="12">Phosphomannomutase</fullName>
    </submittedName>
</protein>
<dbReference type="PROSITE" id="PS00710">
    <property type="entry name" value="PGM_PMM"/>
    <property type="match status" value="1"/>
</dbReference>
<proteinExistence type="inferred from homology"/>
<feature type="domain" description="Alpha-D-phosphohexomutase alpha/beta/alpha" evidence="11">
    <location>
        <begin position="246"/>
        <end position="346"/>
    </location>
</feature>
<evidence type="ECO:0000259" key="9">
    <source>
        <dbReference type="Pfam" id="PF02878"/>
    </source>
</evidence>
<name>A0A154BVP3_ANASB</name>
<comment type="cofactor">
    <cofactor evidence="1">
        <name>Mg(2+)</name>
        <dbReference type="ChEBI" id="CHEBI:18420"/>
    </cofactor>
</comment>
<feature type="domain" description="Alpha-D-phosphohexomutase alpha/beta/alpha" evidence="9">
    <location>
        <begin position="3"/>
        <end position="127"/>
    </location>
</feature>
<dbReference type="InterPro" id="IPR016055">
    <property type="entry name" value="A-D-PHexomutase_a/b/a-I/II/III"/>
</dbReference>
<dbReference type="Proteomes" id="UP000076268">
    <property type="component" value="Unassembled WGS sequence"/>
</dbReference>
<evidence type="ECO:0000313" key="12">
    <source>
        <dbReference type="EMBL" id="KYZ78056.1"/>
    </source>
</evidence>
<feature type="domain" description="Alpha-D-phosphohexomutase C-terminal" evidence="8">
    <location>
        <begin position="375"/>
        <end position="426"/>
    </location>
</feature>
<dbReference type="InterPro" id="IPR016066">
    <property type="entry name" value="A-D-PHexomutase_CS"/>
</dbReference>
<dbReference type="Gene3D" id="3.30.310.50">
    <property type="entry name" value="Alpha-D-phosphohexomutase, C-terminal domain"/>
    <property type="match status" value="1"/>
</dbReference>
<evidence type="ECO:0000256" key="3">
    <source>
        <dbReference type="ARBA" id="ARBA00022553"/>
    </source>
</evidence>
<feature type="domain" description="Alpha-D-phosphohexomutase alpha/beta/alpha" evidence="10">
    <location>
        <begin position="155"/>
        <end position="241"/>
    </location>
</feature>
<dbReference type="Pfam" id="PF02878">
    <property type="entry name" value="PGM_PMM_I"/>
    <property type="match status" value="1"/>
</dbReference>
<dbReference type="GO" id="GO:0016868">
    <property type="term" value="F:intramolecular phosphotransferase activity"/>
    <property type="evidence" value="ECO:0007669"/>
    <property type="project" value="InterPro"/>
</dbReference>
<evidence type="ECO:0000259" key="8">
    <source>
        <dbReference type="Pfam" id="PF00408"/>
    </source>
</evidence>
<evidence type="ECO:0000259" key="11">
    <source>
        <dbReference type="Pfam" id="PF02880"/>
    </source>
</evidence>
<accession>A0A154BVP3</accession>
<dbReference type="InterPro" id="IPR005846">
    <property type="entry name" value="A-D-PHexomutase_a/b/a-III"/>
</dbReference>
<reference evidence="12 13" key="1">
    <citation type="submission" date="2016-02" db="EMBL/GenBank/DDBJ databases">
        <title>Anaerosporomusa subterraneum gen. nov., sp. nov., a spore-forming obligate anaerobe isolated from saprolite.</title>
        <authorList>
            <person name="Choi J.K."/>
            <person name="Shah M."/>
            <person name="Yee N."/>
        </authorList>
    </citation>
    <scope>NUCLEOTIDE SEQUENCE [LARGE SCALE GENOMIC DNA]</scope>
    <source>
        <strain evidence="12 13">RU4</strain>
    </source>
</reference>
<dbReference type="PRINTS" id="PR00509">
    <property type="entry name" value="PGMPMM"/>
</dbReference>
<dbReference type="PANTHER" id="PTHR43771:SF2">
    <property type="entry name" value="PHOSPHOMANNOMUTASE_PHOSPHOGLUCOMUTASE"/>
    <property type="match status" value="1"/>
</dbReference>
<keyword evidence="13" id="KW-1185">Reference proteome</keyword>
<dbReference type="EMBL" id="LSGP01000001">
    <property type="protein sequence ID" value="KYZ78056.1"/>
    <property type="molecule type" value="Genomic_DNA"/>
</dbReference>
<evidence type="ECO:0000256" key="2">
    <source>
        <dbReference type="ARBA" id="ARBA00010231"/>
    </source>
</evidence>
<dbReference type="InterPro" id="IPR005844">
    <property type="entry name" value="A-D-PHexomutase_a/b/a-I"/>
</dbReference>
<dbReference type="GO" id="GO:0005975">
    <property type="term" value="P:carbohydrate metabolic process"/>
    <property type="evidence" value="ECO:0007669"/>
    <property type="project" value="InterPro"/>
</dbReference>
<dbReference type="GO" id="GO:0000287">
    <property type="term" value="F:magnesium ion binding"/>
    <property type="evidence" value="ECO:0007669"/>
    <property type="project" value="InterPro"/>
</dbReference>
<sequence length="452" mass="48325">MSIFKACDIRGVAGSELTDVMTRKIALAVGTKLAGKIVVVGGDIRLSTPRLQKIFIDALVESGCQVMDIGTVATPVFYFALKQCHADGGVMITASHNPARYNGFKLVFGPNPASEEDITEIGSLVAAGDRVSGNGSVQAISVREEYFSFTAAKALPGRLKVVVDAGNGATAPFAARLFRRLGYDVVELYGDADGSFPNRPPNPALAPNLAALAELVRQSGAALGVAFDGDGDRVGFVDETGRAVDNDDILVLLARCYLAQTKGTIVYDAKCSMVVPEEITKAGGRPVMARAGHTFSKAAFQREQALLAGEISGHFFLSELGYDDAMFAGLKVAALVEQQGSLAAQIDSIPNYLLTPDVRVPYLGNDKEIILEQAAQKLAQYQPNRIDGVRIDFADGWAMIRSSVTEPLFTLRFEAKTANRLREIAKVLLSALPQELQQDIATALPAELCKVR</sequence>
<dbReference type="AlphaFoldDB" id="A0A154BVP3"/>
<dbReference type="Pfam" id="PF02879">
    <property type="entry name" value="PGM_PMM_II"/>
    <property type="match status" value="1"/>
</dbReference>
<dbReference type="OrthoDB" id="9806956at2"/>
<keyword evidence="5 7" id="KW-0460">Magnesium</keyword>
<evidence type="ECO:0000256" key="1">
    <source>
        <dbReference type="ARBA" id="ARBA00001946"/>
    </source>
</evidence>
<dbReference type="SUPFAM" id="SSF53738">
    <property type="entry name" value="Phosphoglucomutase, first 3 domains"/>
    <property type="match status" value="3"/>
</dbReference>
<evidence type="ECO:0000256" key="6">
    <source>
        <dbReference type="ARBA" id="ARBA00023235"/>
    </source>
</evidence>
<evidence type="ECO:0000256" key="4">
    <source>
        <dbReference type="ARBA" id="ARBA00022723"/>
    </source>
</evidence>
<dbReference type="InterPro" id="IPR005843">
    <property type="entry name" value="A-D-PHexomutase_C"/>
</dbReference>